<dbReference type="Proteomes" id="UP000229526">
    <property type="component" value="Unassembled WGS sequence"/>
</dbReference>
<dbReference type="AlphaFoldDB" id="A0A2H0UKB3"/>
<dbReference type="GO" id="GO:0009360">
    <property type="term" value="C:DNA polymerase III complex"/>
    <property type="evidence" value="ECO:0007669"/>
    <property type="project" value="TreeGrafter"/>
</dbReference>
<reference evidence="6" key="1">
    <citation type="submission" date="2017-09" db="EMBL/GenBank/DDBJ databases">
        <title>Depth-based differentiation of microbial function through sediment-hosted aquifers and enrichment of novel symbionts in the deep terrestrial subsurface.</title>
        <authorList>
            <person name="Probst A.J."/>
            <person name="Ladd B."/>
            <person name="Jarett J.K."/>
            <person name="Geller-Mcgrath D.E."/>
            <person name="Sieber C.M.K."/>
            <person name="Emerson J.B."/>
            <person name="Anantharaman K."/>
            <person name="Thomas B.C."/>
            <person name="Malmstrom R."/>
            <person name="Stieglmeier M."/>
            <person name="Klingl A."/>
            <person name="Woyke T."/>
            <person name="Ryan C.M."/>
            <person name="Banfield J.F."/>
        </authorList>
    </citation>
    <scope>NUCLEOTIDE SEQUENCE [LARGE SCALE GENOMIC DNA]</scope>
</reference>
<evidence type="ECO:0000256" key="4">
    <source>
        <dbReference type="ARBA" id="ARBA00022932"/>
    </source>
</evidence>
<sequence>MILYLHGPDDYRRQQALAEKILKPYLAKHPSGSQGYFDLSRTGELERLREFVGNQGLFDSTKLVVASGAEAVETKQLKPLLQEFLEHSKTTLVLVCEKKLGKPFDFLLAEPVKSWEFKKLTPPEFLSFVKAEATKRAINVSAEQIKQLAVAYPGDFWAVSTELDKLAVGSSLEALETPPVFFDLIKQFSYARSPAERLRTLYYLLEYSEPALVFNMAAAFTSGVAKVAMADYDAAIKSGKLEYPDALLSVALQ</sequence>
<dbReference type="InterPro" id="IPR005790">
    <property type="entry name" value="DNA_polIII_delta"/>
</dbReference>
<gene>
    <name evidence="5" type="ORF">COU11_03230</name>
</gene>
<proteinExistence type="predicted"/>
<dbReference type="GO" id="GO:0003677">
    <property type="term" value="F:DNA binding"/>
    <property type="evidence" value="ECO:0007669"/>
    <property type="project" value="InterPro"/>
</dbReference>
<evidence type="ECO:0000256" key="2">
    <source>
        <dbReference type="ARBA" id="ARBA00022695"/>
    </source>
</evidence>
<comment type="caution">
    <text evidence="5">The sequence shown here is derived from an EMBL/GenBank/DDBJ whole genome shotgun (WGS) entry which is preliminary data.</text>
</comment>
<evidence type="ECO:0000313" key="6">
    <source>
        <dbReference type="Proteomes" id="UP000229526"/>
    </source>
</evidence>
<evidence type="ECO:0000313" key="5">
    <source>
        <dbReference type="EMBL" id="PIR86844.1"/>
    </source>
</evidence>
<dbReference type="PANTHER" id="PTHR34388">
    <property type="entry name" value="DNA POLYMERASE III SUBUNIT DELTA"/>
    <property type="match status" value="1"/>
</dbReference>
<keyword evidence="4" id="KW-0239">DNA-directed DNA polymerase</keyword>
<accession>A0A2H0UKB3</accession>
<name>A0A2H0UKB3_9BACT</name>
<protein>
    <submittedName>
        <fullName evidence="5">Uncharacterized protein</fullName>
    </submittedName>
</protein>
<dbReference type="GO" id="GO:0003887">
    <property type="term" value="F:DNA-directed DNA polymerase activity"/>
    <property type="evidence" value="ECO:0007669"/>
    <property type="project" value="UniProtKB-KW"/>
</dbReference>
<evidence type="ECO:0000256" key="3">
    <source>
        <dbReference type="ARBA" id="ARBA00022705"/>
    </source>
</evidence>
<keyword evidence="1" id="KW-0808">Transferase</keyword>
<keyword evidence="3" id="KW-0235">DNA replication</keyword>
<dbReference type="EMBL" id="PFBD01000023">
    <property type="protein sequence ID" value="PIR86844.1"/>
    <property type="molecule type" value="Genomic_DNA"/>
</dbReference>
<keyword evidence="2" id="KW-0548">Nucleotidyltransferase</keyword>
<evidence type="ECO:0000256" key="1">
    <source>
        <dbReference type="ARBA" id="ARBA00022679"/>
    </source>
</evidence>
<dbReference type="PANTHER" id="PTHR34388:SF1">
    <property type="entry name" value="DNA POLYMERASE III SUBUNIT DELTA"/>
    <property type="match status" value="1"/>
</dbReference>
<dbReference type="GO" id="GO:0006261">
    <property type="term" value="P:DNA-templated DNA replication"/>
    <property type="evidence" value="ECO:0007669"/>
    <property type="project" value="TreeGrafter"/>
</dbReference>
<organism evidence="5 6">
    <name type="scientific">Candidatus Harrisonbacteria bacterium CG10_big_fil_rev_8_21_14_0_10_49_15</name>
    <dbReference type="NCBI Taxonomy" id="1974587"/>
    <lineage>
        <taxon>Bacteria</taxon>
        <taxon>Candidatus Harrisoniibacteriota</taxon>
    </lineage>
</organism>